<dbReference type="Proteomes" id="UP000265926">
    <property type="component" value="Unassembled WGS sequence"/>
</dbReference>
<dbReference type="Pfam" id="PF00149">
    <property type="entry name" value="Metallophos"/>
    <property type="match status" value="1"/>
</dbReference>
<dbReference type="InterPro" id="IPR051918">
    <property type="entry name" value="STPP_CPPED1"/>
</dbReference>
<feature type="domain" description="Calcineurin-like phosphoesterase" evidence="1">
    <location>
        <begin position="29"/>
        <end position="221"/>
    </location>
</feature>
<protein>
    <recommendedName>
        <fullName evidence="1">Calcineurin-like phosphoesterase domain-containing protein</fullName>
    </recommendedName>
</protein>
<dbReference type="RefSeq" id="WP_119439130.1">
    <property type="nucleotide sequence ID" value="NZ_QWGR01000011.1"/>
</dbReference>
<organism evidence="2 3">
    <name type="scientific">Maribellus luteus</name>
    <dbReference type="NCBI Taxonomy" id="2305463"/>
    <lineage>
        <taxon>Bacteria</taxon>
        <taxon>Pseudomonadati</taxon>
        <taxon>Bacteroidota</taxon>
        <taxon>Bacteroidia</taxon>
        <taxon>Marinilabiliales</taxon>
        <taxon>Prolixibacteraceae</taxon>
        <taxon>Maribellus</taxon>
    </lineage>
</organism>
<evidence type="ECO:0000313" key="2">
    <source>
        <dbReference type="EMBL" id="RIJ46814.1"/>
    </source>
</evidence>
<dbReference type="GO" id="GO:0016787">
    <property type="term" value="F:hydrolase activity"/>
    <property type="evidence" value="ECO:0007669"/>
    <property type="project" value="InterPro"/>
</dbReference>
<evidence type="ECO:0000313" key="3">
    <source>
        <dbReference type="Proteomes" id="UP000265926"/>
    </source>
</evidence>
<dbReference type="Gene3D" id="3.60.21.10">
    <property type="match status" value="1"/>
</dbReference>
<accession>A0A399SVQ1</accession>
<dbReference type="SUPFAM" id="SSF56300">
    <property type="entry name" value="Metallo-dependent phosphatases"/>
    <property type="match status" value="1"/>
</dbReference>
<evidence type="ECO:0000259" key="1">
    <source>
        <dbReference type="Pfam" id="PF00149"/>
    </source>
</evidence>
<reference evidence="2 3" key="1">
    <citation type="submission" date="2018-08" db="EMBL/GenBank/DDBJ databases">
        <title>Pallidiluteibacterium maritimus gen. nov., sp. nov., isolated from coastal sediment.</title>
        <authorList>
            <person name="Zhou L.Y."/>
        </authorList>
    </citation>
    <scope>NUCLEOTIDE SEQUENCE [LARGE SCALE GENOMIC DNA]</scope>
    <source>
        <strain evidence="2 3">XSD2</strain>
    </source>
</reference>
<sequence length="272" mass="31421">MISRFYNYLLLALFVVVVSCAEKKQQPFSFVQLSDTQLGFYPEGYEQDVEKFKQAVKQINELNPDFVVICGDLVNIPNDSSFSDFKEVMAGLTMPCYVAPGNHDVQNTPNSTSLSYYRETIGKDYFEFENKGYSFIVTNSQLWKANVENESEKHDLWFKETLKNQGLKKQPVVVIGHYPLYSKTPDEEEAYFNLPLAKRQELLDLFQQNNVRAYLSGHTHQLTVNQYENIQLLSGETTSVNFDKRPFGFRLWQVTPDTLTQSFVALQPEIEQ</sequence>
<dbReference type="PROSITE" id="PS51257">
    <property type="entry name" value="PROKAR_LIPOPROTEIN"/>
    <property type="match status" value="1"/>
</dbReference>
<dbReference type="PANTHER" id="PTHR43143">
    <property type="entry name" value="METALLOPHOSPHOESTERASE, CALCINEURIN SUPERFAMILY"/>
    <property type="match status" value="1"/>
</dbReference>
<keyword evidence="3" id="KW-1185">Reference proteome</keyword>
<dbReference type="AlphaFoldDB" id="A0A399SVQ1"/>
<gene>
    <name evidence="2" type="ORF">D1614_16760</name>
</gene>
<dbReference type="InterPro" id="IPR004843">
    <property type="entry name" value="Calcineurin-like_PHP"/>
</dbReference>
<proteinExistence type="predicted"/>
<dbReference type="InterPro" id="IPR029052">
    <property type="entry name" value="Metallo-depent_PP-like"/>
</dbReference>
<dbReference type="EMBL" id="QWGR01000011">
    <property type="protein sequence ID" value="RIJ46814.1"/>
    <property type="molecule type" value="Genomic_DNA"/>
</dbReference>
<name>A0A399SVQ1_9BACT</name>
<comment type="caution">
    <text evidence="2">The sequence shown here is derived from an EMBL/GenBank/DDBJ whole genome shotgun (WGS) entry which is preliminary data.</text>
</comment>
<dbReference type="OrthoDB" id="9783748at2"/>
<dbReference type="PANTHER" id="PTHR43143:SF1">
    <property type="entry name" value="SERINE_THREONINE-PROTEIN PHOSPHATASE CPPED1"/>
    <property type="match status" value="1"/>
</dbReference>